<evidence type="ECO:0000259" key="3">
    <source>
        <dbReference type="Pfam" id="PF20769"/>
    </source>
</evidence>
<dbReference type="OrthoDB" id="2372097at2"/>
<dbReference type="Proteomes" id="UP000182347">
    <property type="component" value="Unassembled WGS sequence"/>
</dbReference>
<keyword evidence="1" id="KW-0175">Coiled coil</keyword>
<evidence type="ECO:0000256" key="1">
    <source>
        <dbReference type="SAM" id="Coils"/>
    </source>
</evidence>
<dbReference type="STRING" id="482461.SAMN05216244_0305"/>
<reference evidence="5" key="1">
    <citation type="submission" date="2016-10" db="EMBL/GenBank/DDBJ databases">
        <authorList>
            <person name="Varghese N."/>
            <person name="Submissions S."/>
        </authorList>
    </citation>
    <scope>NUCLEOTIDE SEQUENCE [LARGE SCALE GENOMIC DNA]</scope>
    <source>
        <strain evidence="5">CGMCC 1.6199</strain>
    </source>
</reference>
<evidence type="ECO:0000259" key="2">
    <source>
        <dbReference type="Pfam" id="PF14620"/>
    </source>
</evidence>
<dbReference type="Pfam" id="PF14620">
    <property type="entry name" value="YPEB_PepSY1-2"/>
    <property type="match status" value="1"/>
</dbReference>
<dbReference type="AlphaFoldDB" id="A0A1G9LV61"/>
<gene>
    <name evidence="4" type="ORF">SAMN05216244_0305</name>
</gene>
<sequence length="447" mass="50529">MIRWILVAVLAVAVGATGIWGYQEHQEKNAILVQAENTYQRSFHDLSYHMDLLHDQIGTTLAMNTKERLSPQLADIWRLTSEAHNDVGQLPLALLPFNKTEEFLSDIGDFSYNTAIRDLEKDPLTDGEVNNLESLYETSGEIRDELRKVQHLVLENNLRWMDVQLALATNDKQADNTIIDGFETVEKTVEGYSEGNLGISMTGTSNKKHEYQFLTGENINEKQALKKAQKLFEVENVSDIKITKSGDGAKVATYSASFHKDGRDGYMDMSVKGGHPLSLIINREVKDSGISLNEGMQKAEDYLKSLEMEDMELFQSSQYNNVGVYNFLYTQGDVRMYPDSVQVKVALDNGDILGFTSRDYYMNHQERDLPEPELTVEEAKDKVNQNVKIQENRLAVMENDSGEEVLTHEFLGVLGNDTYRIFINALNGAEEKVEKLQDAEAKFDDAV</sequence>
<organism evidence="4 5">
    <name type="scientific">Sediminibacillus halophilus</name>
    <dbReference type="NCBI Taxonomy" id="482461"/>
    <lineage>
        <taxon>Bacteria</taxon>
        <taxon>Bacillati</taxon>
        <taxon>Bacillota</taxon>
        <taxon>Bacilli</taxon>
        <taxon>Bacillales</taxon>
        <taxon>Bacillaceae</taxon>
        <taxon>Sediminibacillus</taxon>
    </lineage>
</organism>
<dbReference type="EMBL" id="FNHF01000001">
    <property type="protein sequence ID" value="SDL65836.1"/>
    <property type="molecule type" value="Genomic_DNA"/>
</dbReference>
<feature type="domain" description="Sporulation protein YpeB N-terminal" evidence="3">
    <location>
        <begin position="27"/>
        <end position="162"/>
    </location>
</feature>
<name>A0A1G9LV61_9BACI</name>
<dbReference type="GO" id="GO:0009847">
    <property type="term" value="P:spore germination"/>
    <property type="evidence" value="ECO:0007669"/>
    <property type="project" value="InterPro"/>
</dbReference>
<feature type="domain" description="Sporulation protein YpeB PepSY1 and PepSY2" evidence="2">
    <location>
        <begin position="180"/>
        <end position="370"/>
    </location>
</feature>
<dbReference type="RefSeq" id="WP_074597117.1">
    <property type="nucleotide sequence ID" value="NZ_FNHF01000001.1"/>
</dbReference>
<dbReference type="InterPro" id="IPR014239">
    <property type="entry name" value="YpeB_PepSY1-2"/>
</dbReference>
<accession>A0A1G9LV61</accession>
<dbReference type="Pfam" id="PF20769">
    <property type="entry name" value="YPEB_N"/>
    <property type="match status" value="1"/>
</dbReference>
<dbReference type="InterPro" id="IPR048402">
    <property type="entry name" value="YpeB_N"/>
</dbReference>
<evidence type="ECO:0000313" key="4">
    <source>
        <dbReference type="EMBL" id="SDL65836.1"/>
    </source>
</evidence>
<feature type="coiled-coil region" evidence="1">
    <location>
        <begin position="380"/>
        <end position="446"/>
    </location>
</feature>
<proteinExistence type="predicted"/>
<protein>
    <submittedName>
        <fullName evidence="4">Spore germination protein</fullName>
    </submittedName>
</protein>
<keyword evidence="5" id="KW-1185">Reference proteome</keyword>
<evidence type="ECO:0000313" key="5">
    <source>
        <dbReference type="Proteomes" id="UP000182347"/>
    </source>
</evidence>
<dbReference type="NCBIfam" id="TIGR02889">
    <property type="entry name" value="spore_YpeB"/>
    <property type="match status" value="1"/>
</dbReference>